<feature type="domain" description="CCHC-type" evidence="3">
    <location>
        <begin position="94"/>
        <end position="107"/>
    </location>
</feature>
<feature type="compositionally biased region" description="Basic residues" evidence="2">
    <location>
        <begin position="352"/>
        <end position="362"/>
    </location>
</feature>
<evidence type="ECO:0000313" key="5">
    <source>
        <dbReference type="Proteomes" id="UP000886520"/>
    </source>
</evidence>
<dbReference type="SUPFAM" id="SSF50630">
    <property type="entry name" value="Acid proteases"/>
    <property type="match status" value="1"/>
</dbReference>
<dbReference type="SMART" id="SM00343">
    <property type="entry name" value="ZnF_C2HC"/>
    <property type="match status" value="3"/>
</dbReference>
<feature type="compositionally biased region" description="Basic and acidic residues" evidence="2">
    <location>
        <begin position="407"/>
        <end position="431"/>
    </location>
</feature>
<dbReference type="CDD" id="cd00303">
    <property type="entry name" value="retropepsin_like"/>
    <property type="match status" value="1"/>
</dbReference>
<feature type="region of interest" description="Disordered" evidence="2">
    <location>
        <begin position="339"/>
        <end position="462"/>
    </location>
</feature>
<dbReference type="GO" id="GO:0008270">
    <property type="term" value="F:zinc ion binding"/>
    <property type="evidence" value="ECO:0007669"/>
    <property type="project" value="UniProtKB-KW"/>
</dbReference>
<dbReference type="PROSITE" id="PS50158">
    <property type="entry name" value="ZF_CCHC"/>
    <property type="match status" value="1"/>
</dbReference>
<dbReference type="GO" id="GO:0003676">
    <property type="term" value="F:nucleic acid binding"/>
    <property type="evidence" value="ECO:0007669"/>
    <property type="project" value="InterPro"/>
</dbReference>
<reference evidence="4" key="1">
    <citation type="submission" date="2021-01" db="EMBL/GenBank/DDBJ databases">
        <title>Adiantum capillus-veneris genome.</title>
        <authorList>
            <person name="Fang Y."/>
            <person name="Liao Q."/>
        </authorList>
    </citation>
    <scope>NUCLEOTIDE SEQUENCE</scope>
    <source>
        <strain evidence="4">H3</strain>
        <tissue evidence="4">Leaf</tissue>
    </source>
</reference>
<dbReference type="AlphaFoldDB" id="A0A9D4UBB3"/>
<dbReference type="EMBL" id="JABFUD020000020">
    <property type="protein sequence ID" value="KAI5064383.1"/>
    <property type="molecule type" value="Genomic_DNA"/>
</dbReference>
<name>A0A9D4UBB3_ADICA</name>
<gene>
    <name evidence="4" type="ORF">GOP47_0021053</name>
</gene>
<sequence>MIAGMRVSTDTRSTSSQAIEYEPMTAKPIANEPKVFETFLTDLTKAIQESLKDNRPPQNSHMYPRREQQWCSICLGPHSTSECPTFRVKFNGTCNACGRYGHQAKDCLMIKRMMANRPPVAWTDAPRAPVLMPTPPVEQLPQHMVPRSQNVVQATPLPPPVLGPQPPHPRVAPMNQVGCEPSNAYADGCEEEIDTSIAYGLDTLEECPIYYMEDCWGQVKPVYQAAALASRGQNINTQARRPPLQCYECGGPHRVAECPIRLQKNAAQMQMNQGSTSAMPILTCNRCGIDHLIAQCPYNPNAPKITPLNLVEIASVTSPIPPVAPAYAITRSMLQGPGHILEERDTASVIQAKKKKTRRKKSQNTENSKPSSKTNIGTGDDPVYMNDLEDDSDSVETMETRTNTTKGKTDKENRNMEPNENRIRENHKEPLKTPQVFPNPIQDPQDKPQGQKGKIRKKKIGTYPNPVDEIKQVKHLRGLVEETQRKLEPEPMQVKIHDTVFPTQVHPPHMNHRPLAISSIIQEGSEDGTSESEHTPFLLERMFNEGIPDPIEEYEIPSSPVPSQGPTPCKTPMNVAKLVDFMSSEVRTTIIAKLYGDPELFLALRAFLNGELRTGLPQFAQPNRPDSIMIDEENHVQSLDLDGHESVIEVPINELGQYFEGDESNATLPITTKGLTIKGILDGGAGVSIVTKDCWESMGKPRLSVTNIVVKMANGTIAKPMGMLKDLKIKVLGHKVRHTFIVMDFSKHLMSYEMILGRPFMREAQMVHDWSKNHVYLQFQDSVLRVDLVTGKVHPLGSKTIIDHRSDTTVHSAPLQYCYTCKKDTDIGQDSPYMDVLPGMTESDNVDWVHLASTIDTWGNRGTTWVTPEGDEMPIPLNMLQAMHIASDKTHPNVTRKTYKWVPKASLVTIASAKKQKPCKKRTIRSKKSKKMLRWIPKRLLEAQGYYQGNDQIWVPKRRLCSYLSPDPSESNPVAPKRINDREKKKIKECYTPAPELVWVPKKERFVPPSSGRGESHEDSSSSCNTSIEVKASTQSPSIVVDLHEATKESTPPSVQESPNEPLQVRSWESTLPPLQLDKAPRVITNYWQKSSPITNWNNWFQRVTSSFQMV</sequence>
<proteinExistence type="predicted"/>
<organism evidence="4 5">
    <name type="scientific">Adiantum capillus-veneris</name>
    <name type="common">Maidenhair fern</name>
    <dbReference type="NCBI Taxonomy" id="13818"/>
    <lineage>
        <taxon>Eukaryota</taxon>
        <taxon>Viridiplantae</taxon>
        <taxon>Streptophyta</taxon>
        <taxon>Embryophyta</taxon>
        <taxon>Tracheophyta</taxon>
        <taxon>Polypodiopsida</taxon>
        <taxon>Polypodiidae</taxon>
        <taxon>Polypodiales</taxon>
        <taxon>Pteridineae</taxon>
        <taxon>Pteridaceae</taxon>
        <taxon>Vittarioideae</taxon>
        <taxon>Adiantum</taxon>
    </lineage>
</organism>
<feature type="region of interest" description="Disordered" evidence="2">
    <location>
        <begin position="1008"/>
        <end position="1036"/>
    </location>
</feature>
<dbReference type="InterPro" id="IPR021109">
    <property type="entry name" value="Peptidase_aspartic_dom_sf"/>
</dbReference>
<dbReference type="Proteomes" id="UP000886520">
    <property type="component" value="Chromosome 20"/>
</dbReference>
<keyword evidence="1" id="KW-0479">Metal-binding</keyword>
<feature type="compositionally biased region" description="Polar residues" evidence="2">
    <location>
        <begin position="1021"/>
        <end position="1036"/>
    </location>
</feature>
<keyword evidence="5" id="KW-1185">Reference proteome</keyword>
<dbReference type="Pfam" id="PF13650">
    <property type="entry name" value="Asp_protease_2"/>
    <property type="match status" value="1"/>
</dbReference>
<dbReference type="OrthoDB" id="1934381at2759"/>
<feature type="compositionally biased region" description="Acidic residues" evidence="2">
    <location>
        <begin position="387"/>
        <end position="396"/>
    </location>
</feature>
<protein>
    <recommendedName>
        <fullName evidence="3">CCHC-type domain-containing protein</fullName>
    </recommendedName>
</protein>
<evidence type="ECO:0000256" key="2">
    <source>
        <dbReference type="SAM" id="MobiDB-lite"/>
    </source>
</evidence>
<comment type="caution">
    <text evidence="4">The sequence shown here is derived from an EMBL/GenBank/DDBJ whole genome shotgun (WGS) entry which is preliminary data.</text>
</comment>
<keyword evidence="1" id="KW-0863">Zinc-finger</keyword>
<evidence type="ECO:0000256" key="1">
    <source>
        <dbReference type="PROSITE-ProRule" id="PRU00047"/>
    </source>
</evidence>
<keyword evidence="1" id="KW-0862">Zinc</keyword>
<evidence type="ECO:0000259" key="3">
    <source>
        <dbReference type="PROSITE" id="PS50158"/>
    </source>
</evidence>
<feature type="compositionally biased region" description="Polar residues" evidence="2">
    <location>
        <begin position="364"/>
        <end position="377"/>
    </location>
</feature>
<feature type="compositionally biased region" description="Polar residues" evidence="2">
    <location>
        <begin position="397"/>
        <end position="406"/>
    </location>
</feature>
<evidence type="ECO:0000313" key="4">
    <source>
        <dbReference type="EMBL" id="KAI5064383.1"/>
    </source>
</evidence>
<accession>A0A9D4UBB3</accession>
<dbReference type="InterPro" id="IPR001878">
    <property type="entry name" value="Znf_CCHC"/>
</dbReference>
<dbReference type="Gene3D" id="2.40.70.10">
    <property type="entry name" value="Acid Proteases"/>
    <property type="match status" value="1"/>
</dbReference>